<organism evidence="4 5">
    <name type="scientific">Lachnellula willkommii</name>
    <dbReference type="NCBI Taxonomy" id="215461"/>
    <lineage>
        <taxon>Eukaryota</taxon>
        <taxon>Fungi</taxon>
        <taxon>Dikarya</taxon>
        <taxon>Ascomycota</taxon>
        <taxon>Pezizomycotina</taxon>
        <taxon>Leotiomycetes</taxon>
        <taxon>Helotiales</taxon>
        <taxon>Lachnaceae</taxon>
        <taxon>Lachnellula</taxon>
    </lineage>
</organism>
<dbReference type="Proteomes" id="UP000315522">
    <property type="component" value="Unassembled WGS sequence"/>
</dbReference>
<dbReference type="PANTHER" id="PTHR12128:SF66">
    <property type="entry name" value="4-HYDROXY-2-OXOGLUTARATE ALDOLASE, MITOCHONDRIAL"/>
    <property type="match status" value="1"/>
</dbReference>
<evidence type="ECO:0000256" key="2">
    <source>
        <dbReference type="PIRNR" id="PIRNR001365"/>
    </source>
</evidence>
<dbReference type="PRINTS" id="PR00146">
    <property type="entry name" value="DHPICSNTHASE"/>
</dbReference>
<dbReference type="InterPro" id="IPR013785">
    <property type="entry name" value="Aldolase_TIM"/>
</dbReference>
<dbReference type="InterPro" id="IPR002220">
    <property type="entry name" value="DapA-like"/>
</dbReference>
<evidence type="ECO:0000313" key="5">
    <source>
        <dbReference type="Proteomes" id="UP000315522"/>
    </source>
</evidence>
<dbReference type="EMBL" id="QGML01000052">
    <property type="protein sequence ID" value="TVY94018.1"/>
    <property type="molecule type" value="Genomic_DNA"/>
</dbReference>
<protein>
    <submittedName>
        <fullName evidence="4">Putative 4-hydroxy-2-oxoglutarate aldolase, mitochondrial</fullName>
    </submittedName>
</protein>
<sequence length="328" mass="34709">MNAKSNAPPPFGVYTPLVTFFHEDESLDLESISKHVLKMAEGKVTGLVIQGSNGEAPHLLHDERKLLVSTVKETLNKNEFPGIKLIVGCGAASVRETLLYLSEAREAGADYGLILPPAYWTAGMSAPVIEKFYRDVAGSAAMPFLIYNFPGVTGGIDISSDSIISLAKENPAIVGVNFRLHITVFADPRLRRLTCGNVGKLQRVASALPSGQFAALAGKSDFCLPALVAGSQGVIAALANLVPKLHSELLRLYEAGDLKAAIELQSKLSNADWALLKSGVAGVKKTVADNFGYGCGRSRRPLGNGPSKVDADVSGPIDLVVALEKSLT</sequence>
<dbReference type="PANTHER" id="PTHR12128">
    <property type="entry name" value="DIHYDRODIPICOLINATE SYNTHASE"/>
    <property type="match status" value="1"/>
</dbReference>
<name>A0A559MM40_9HELO</name>
<keyword evidence="5" id="KW-1185">Reference proteome</keyword>
<evidence type="ECO:0000256" key="1">
    <source>
        <dbReference type="ARBA" id="ARBA00023239"/>
    </source>
</evidence>
<dbReference type="Gene3D" id="3.20.20.70">
    <property type="entry name" value="Aldolase class I"/>
    <property type="match status" value="1"/>
</dbReference>
<accession>A0A559MM40</accession>
<feature type="binding site" evidence="3">
    <location>
        <position position="235"/>
    </location>
    <ligand>
        <name>pyruvate</name>
        <dbReference type="ChEBI" id="CHEBI:15361"/>
    </ligand>
</feature>
<evidence type="ECO:0000256" key="3">
    <source>
        <dbReference type="PIRSR" id="PIRSR001365-2"/>
    </source>
</evidence>
<reference evidence="4 5" key="1">
    <citation type="submission" date="2018-05" db="EMBL/GenBank/DDBJ databases">
        <title>Genome sequencing and assembly of the regulated plant pathogen Lachnellula willkommii and related sister species for the development of diagnostic species identification markers.</title>
        <authorList>
            <person name="Giroux E."/>
            <person name="Bilodeau G."/>
        </authorList>
    </citation>
    <scope>NUCLEOTIDE SEQUENCE [LARGE SCALE GENOMIC DNA]</scope>
    <source>
        <strain evidence="4 5">CBS 172.35</strain>
    </source>
</reference>
<comment type="caution">
    <text evidence="4">The sequence shown here is derived from an EMBL/GenBank/DDBJ whole genome shotgun (WGS) entry which is preliminary data.</text>
</comment>
<dbReference type="SUPFAM" id="SSF51569">
    <property type="entry name" value="Aldolase"/>
    <property type="match status" value="1"/>
</dbReference>
<evidence type="ECO:0000313" key="4">
    <source>
        <dbReference type="EMBL" id="TVY94018.1"/>
    </source>
</evidence>
<keyword evidence="1 2" id="KW-0456">Lyase</keyword>
<dbReference type="AlphaFoldDB" id="A0A559MM40"/>
<dbReference type="SMART" id="SM01130">
    <property type="entry name" value="DHDPS"/>
    <property type="match status" value="1"/>
</dbReference>
<dbReference type="Pfam" id="PF00701">
    <property type="entry name" value="DHDPS"/>
    <property type="match status" value="1"/>
</dbReference>
<dbReference type="PIRSF" id="PIRSF001365">
    <property type="entry name" value="DHDPS"/>
    <property type="match status" value="1"/>
</dbReference>
<comment type="similarity">
    <text evidence="2">Belongs to the DapA family.</text>
</comment>
<dbReference type="GO" id="GO:0008840">
    <property type="term" value="F:4-hydroxy-tetrahydrodipicolinate synthase activity"/>
    <property type="evidence" value="ECO:0007669"/>
    <property type="project" value="TreeGrafter"/>
</dbReference>
<dbReference type="CDD" id="cd00408">
    <property type="entry name" value="DHDPS-like"/>
    <property type="match status" value="1"/>
</dbReference>
<proteinExistence type="inferred from homology"/>
<gene>
    <name evidence="4" type="ORF">LAWI1_G000290</name>
</gene>